<feature type="compositionally biased region" description="Basic and acidic residues" evidence="1">
    <location>
        <begin position="228"/>
        <end position="238"/>
    </location>
</feature>
<dbReference type="InterPro" id="IPR051678">
    <property type="entry name" value="AGP_Transferase"/>
</dbReference>
<dbReference type="Pfam" id="PF01633">
    <property type="entry name" value="Choline_kinase"/>
    <property type="match status" value="1"/>
</dbReference>
<name>A0A0B7KPC6_BIOOC</name>
<dbReference type="SUPFAM" id="SSF56112">
    <property type="entry name" value="Protein kinase-like (PK-like)"/>
    <property type="match status" value="1"/>
</dbReference>
<accession>A0A0B7KPC6</accession>
<gene>
    <name evidence="2" type="ORF">BN869_000012818_1</name>
</gene>
<dbReference type="EMBL" id="CDPU01000074">
    <property type="protein sequence ID" value="CEO56760.1"/>
    <property type="molecule type" value="Genomic_DNA"/>
</dbReference>
<dbReference type="AlphaFoldDB" id="A0A0B7KPC6"/>
<evidence type="ECO:0000313" key="2">
    <source>
        <dbReference type="EMBL" id="CEO56760.1"/>
    </source>
</evidence>
<dbReference type="PANTHER" id="PTHR21310">
    <property type="entry name" value="AMINOGLYCOSIDE PHOSPHOTRANSFERASE-RELATED-RELATED"/>
    <property type="match status" value="1"/>
</dbReference>
<protein>
    <recommendedName>
        <fullName evidence="3">Aminoglycoside phosphotransferase domain-containing protein</fullName>
    </recommendedName>
</protein>
<feature type="region of interest" description="Disordered" evidence="1">
    <location>
        <begin position="213"/>
        <end position="238"/>
    </location>
</feature>
<dbReference type="CDD" id="cd05120">
    <property type="entry name" value="APH_ChoK_like"/>
    <property type="match status" value="1"/>
</dbReference>
<organism evidence="2">
    <name type="scientific">Bionectria ochroleuca</name>
    <name type="common">Gliocladium roseum</name>
    <dbReference type="NCBI Taxonomy" id="29856"/>
    <lineage>
        <taxon>Eukaryota</taxon>
        <taxon>Fungi</taxon>
        <taxon>Dikarya</taxon>
        <taxon>Ascomycota</taxon>
        <taxon>Pezizomycotina</taxon>
        <taxon>Sordariomycetes</taxon>
        <taxon>Hypocreomycetidae</taxon>
        <taxon>Hypocreales</taxon>
        <taxon>Bionectriaceae</taxon>
        <taxon>Clonostachys</taxon>
    </lineage>
</organism>
<dbReference type="InterPro" id="IPR011009">
    <property type="entry name" value="Kinase-like_dom_sf"/>
</dbReference>
<evidence type="ECO:0008006" key="3">
    <source>
        <dbReference type="Google" id="ProtNLM"/>
    </source>
</evidence>
<dbReference type="PANTHER" id="PTHR21310:SF15">
    <property type="entry name" value="AMINOGLYCOSIDE PHOSPHOTRANSFERASE DOMAIN-CONTAINING PROTEIN"/>
    <property type="match status" value="1"/>
</dbReference>
<sequence>MSPPTNSELNAKREEHCFAVTSDRKYYRVGGTFIKRSLRPSEWQKHNGYMYVPRFGTERILNEGACLQFLAANTNIPLPKLYACIEDDGAAYLITEYIEGVNMNDLDTEKKDIVAKELQGHMETLKELKSNVWGGPCGLVLPPYRIMRHSDGRPWRMQDRESGDLVFCHNDLSANNIIVDPHTLKINAIIDWEYSGFYPAEFEWHFYQRQKSGPSVAQEGEPDDEDVLKDIMSRERKG</sequence>
<dbReference type="Gene3D" id="3.90.1200.10">
    <property type="match status" value="1"/>
</dbReference>
<reference evidence="2" key="1">
    <citation type="submission" date="2015-01" db="EMBL/GenBank/DDBJ databases">
        <authorList>
            <person name="Durling Mikael"/>
        </authorList>
    </citation>
    <scope>NUCLEOTIDE SEQUENCE</scope>
</reference>
<evidence type="ECO:0000256" key="1">
    <source>
        <dbReference type="SAM" id="MobiDB-lite"/>
    </source>
</evidence>
<proteinExistence type="predicted"/>